<dbReference type="Pfam" id="PF18705">
    <property type="entry name" value="DUF5643"/>
    <property type="match status" value="1"/>
</dbReference>
<evidence type="ECO:0000259" key="7">
    <source>
        <dbReference type="Pfam" id="PF18705"/>
    </source>
</evidence>
<keyword evidence="3" id="KW-0804">Transcription</keyword>
<keyword evidence="1" id="KW-0805">Transcription regulation</keyword>
<keyword evidence="2" id="KW-0731">Sigma factor</keyword>
<dbReference type="InterPro" id="IPR013249">
    <property type="entry name" value="RNA_pol_sigma70_r4_t2"/>
</dbReference>
<keyword evidence="4" id="KW-0812">Transmembrane</keyword>
<dbReference type="Proteomes" id="UP001231362">
    <property type="component" value="Unassembled WGS sequence"/>
</dbReference>
<name>A0ABT9UZ33_9BACL</name>
<reference evidence="8 9" key="1">
    <citation type="submission" date="2023-07" db="EMBL/GenBank/DDBJ databases">
        <title>Genomic Encyclopedia of Type Strains, Phase IV (KMG-IV): sequencing the most valuable type-strain genomes for metagenomic binning, comparative biology and taxonomic classification.</title>
        <authorList>
            <person name="Goeker M."/>
        </authorList>
    </citation>
    <scope>NUCLEOTIDE SEQUENCE [LARGE SCALE GENOMIC DNA]</scope>
    <source>
        <strain evidence="8 9">DSM 23948</strain>
    </source>
</reference>
<evidence type="ECO:0000259" key="6">
    <source>
        <dbReference type="Pfam" id="PF13786"/>
    </source>
</evidence>
<dbReference type="InterPro" id="IPR039425">
    <property type="entry name" value="RNA_pol_sigma-70-like"/>
</dbReference>
<protein>
    <submittedName>
        <fullName evidence="8">RNA polymerase sigma factor (Sigma-70 family)</fullName>
    </submittedName>
</protein>
<feature type="domain" description="DUF4179" evidence="6">
    <location>
        <begin position="250"/>
        <end position="333"/>
    </location>
</feature>
<dbReference type="InterPro" id="IPR040680">
    <property type="entry name" value="DUF5643"/>
</dbReference>
<evidence type="ECO:0000259" key="5">
    <source>
        <dbReference type="Pfam" id="PF08281"/>
    </source>
</evidence>
<evidence type="ECO:0000313" key="8">
    <source>
        <dbReference type="EMBL" id="MDQ0153953.1"/>
    </source>
</evidence>
<dbReference type="PANTHER" id="PTHR43133:SF51">
    <property type="entry name" value="RNA POLYMERASE SIGMA FACTOR"/>
    <property type="match status" value="1"/>
</dbReference>
<dbReference type="Gene3D" id="2.60.40.1630">
    <property type="entry name" value="bacillus anthracis domain"/>
    <property type="match status" value="1"/>
</dbReference>
<evidence type="ECO:0000256" key="3">
    <source>
        <dbReference type="ARBA" id="ARBA00023163"/>
    </source>
</evidence>
<organism evidence="8 9">
    <name type="scientific">Anoxybacillus andreesenii</name>
    <dbReference type="NCBI Taxonomy" id="1325932"/>
    <lineage>
        <taxon>Bacteria</taxon>
        <taxon>Bacillati</taxon>
        <taxon>Bacillota</taxon>
        <taxon>Bacilli</taxon>
        <taxon>Bacillales</taxon>
        <taxon>Anoxybacillaceae</taxon>
        <taxon>Anoxybacillus</taxon>
    </lineage>
</organism>
<feature type="transmembrane region" description="Helical" evidence="4">
    <location>
        <begin position="257"/>
        <end position="283"/>
    </location>
</feature>
<dbReference type="Pfam" id="PF13786">
    <property type="entry name" value="DUF4179"/>
    <property type="match status" value="1"/>
</dbReference>
<dbReference type="PANTHER" id="PTHR43133">
    <property type="entry name" value="RNA POLYMERASE ECF-TYPE SIGMA FACTO"/>
    <property type="match status" value="1"/>
</dbReference>
<dbReference type="RefSeq" id="WP_307148575.1">
    <property type="nucleotide sequence ID" value="NZ_JAUSTU010000001.1"/>
</dbReference>
<sequence>MPQAKIDSISIAMTREKNINSIVEWFAQHKRSFYLLGWSYLRNEQQMEELFFQAIHRMSKEISRYKGNASFETQVTSVFMELCHELSSSRSSQVSEENEQYRDLFDALDQLEECEKDIILLSYVKGMSKEEAANLLQVPVGKLKEHLFSGIQSLRKAMGYGSHFSGCKEYYSNYIDYLEKNMDRSKKIDFEMHIYHCHDCQEDLATFQDVMLRLLNLTERLGEFFIPSDFMENVKARVLEKEKKRQLRIKKHTRRGFAMASIFLVLTGLGFFTGAFANLYYSWTEDNPELRPFLQHHLGKMLNLEAENDGVKITIKSAIADEVQTLVFYEIEDTTEDNQFMMMYEDGVSIENTGEIMIRNVYPRYYPPDFESDINKNERNVYQGKLSLPPINEESGTLKLKITKLLKLINMSSNSNNYWTYDNIEEKIGEWSFEIPVTKKPSTEYVLDEETEIEGIPVRMEKLTIAPTATIIQYAVNQEKAEKQIEYLDLDWLEVNNKKFETDLYGNSYMGSNQDMNWTGYQTYFDPLFENNPKEVKIKFRKAQLRIEDLTTIMLDGTVNYPQTFEYAGSTISIEKVEVGEPTEVVISNHEIENRIYESLHFGIIDENENFANNTEMSSEGVLVDKYGKEYNSNETTFSYEEIEQPRFFETIKTVRLYNENSEEKIIPKRLEIYSYFTTKYLDDMVKISLD</sequence>
<dbReference type="InterPro" id="IPR036388">
    <property type="entry name" value="WH-like_DNA-bd_sf"/>
</dbReference>
<dbReference type="SUPFAM" id="SSF88659">
    <property type="entry name" value="Sigma3 and sigma4 domains of RNA polymerase sigma factors"/>
    <property type="match status" value="1"/>
</dbReference>
<gene>
    <name evidence="8" type="ORF">J2S07_000251</name>
</gene>
<dbReference type="Pfam" id="PF08281">
    <property type="entry name" value="Sigma70_r4_2"/>
    <property type="match status" value="1"/>
</dbReference>
<evidence type="ECO:0000313" key="9">
    <source>
        <dbReference type="Proteomes" id="UP001231362"/>
    </source>
</evidence>
<evidence type="ECO:0000256" key="2">
    <source>
        <dbReference type="ARBA" id="ARBA00023082"/>
    </source>
</evidence>
<proteinExistence type="predicted"/>
<dbReference type="CDD" id="cd06171">
    <property type="entry name" value="Sigma70_r4"/>
    <property type="match status" value="1"/>
</dbReference>
<dbReference type="InterPro" id="IPR013324">
    <property type="entry name" value="RNA_pol_sigma_r3/r4-like"/>
</dbReference>
<comment type="caution">
    <text evidence="8">The sequence shown here is derived from an EMBL/GenBank/DDBJ whole genome shotgun (WGS) entry which is preliminary data.</text>
</comment>
<evidence type="ECO:0000256" key="4">
    <source>
        <dbReference type="SAM" id="Phobius"/>
    </source>
</evidence>
<dbReference type="InterPro" id="IPR025436">
    <property type="entry name" value="DUF4179"/>
</dbReference>
<dbReference type="EMBL" id="JAUSTU010000001">
    <property type="protein sequence ID" value="MDQ0153953.1"/>
    <property type="molecule type" value="Genomic_DNA"/>
</dbReference>
<evidence type="ECO:0000256" key="1">
    <source>
        <dbReference type="ARBA" id="ARBA00023015"/>
    </source>
</evidence>
<keyword evidence="4" id="KW-1133">Transmembrane helix</keyword>
<keyword evidence="9" id="KW-1185">Reference proteome</keyword>
<feature type="domain" description="DUF5643" evidence="7">
    <location>
        <begin position="443"/>
        <end position="545"/>
    </location>
</feature>
<keyword evidence="4" id="KW-0472">Membrane</keyword>
<accession>A0ABT9UZ33</accession>
<dbReference type="Gene3D" id="1.10.10.10">
    <property type="entry name" value="Winged helix-like DNA-binding domain superfamily/Winged helix DNA-binding domain"/>
    <property type="match status" value="1"/>
</dbReference>
<feature type="domain" description="RNA polymerase sigma factor 70 region 4 type 2" evidence="5">
    <location>
        <begin position="103"/>
        <end position="149"/>
    </location>
</feature>